<organism evidence="1 2">
    <name type="scientific">Candidatus Giovannonibacteria bacterium RIFCSPLOWO2_01_FULL_46_13</name>
    <dbReference type="NCBI Taxonomy" id="1798352"/>
    <lineage>
        <taxon>Bacteria</taxon>
        <taxon>Candidatus Giovannoniibacteriota</taxon>
    </lineage>
</organism>
<name>A0A1F5X3N7_9BACT</name>
<protein>
    <submittedName>
        <fullName evidence="1">Uncharacterized protein</fullName>
    </submittedName>
</protein>
<reference evidence="1 2" key="1">
    <citation type="journal article" date="2016" name="Nat. Commun.">
        <title>Thousands of microbial genomes shed light on interconnected biogeochemical processes in an aquifer system.</title>
        <authorList>
            <person name="Anantharaman K."/>
            <person name="Brown C.T."/>
            <person name="Hug L.A."/>
            <person name="Sharon I."/>
            <person name="Castelle C.J."/>
            <person name="Probst A.J."/>
            <person name="Thomas B.C."/>
            <person name="Singh A."/>
            <person name="Wilkins M.J."/>
            <person name="Karaoz U."/>
            <person name="Brodie E.L."/>
            <person name="Williams K.H."/>
            <person name="Hubbard S.S."/>
            <person name="Banfield J.F."/>
        </authorList>
    </citation>
    <scope>NUCLEOTIDE SEQUENCE [LARGE SCALE GENOMIC DNA]</scope>
</reference>
<dbReference type="AlphaFoldDB" id="A0A1F5X3N7"/>
<dbReference type="InterPro" id="IPR009057">
    <property type="entry name" value="Homeodomain-like_sf"/>
</dbReference>
<dbReference type="Proteomes" id="UP000178684">
    <property type="component" value="Unassembled WGS sequence"/>
</dbReference>
<evidence type="ECO:0000313" key="2">
    <source>
        <dbReference type="Proteomes" id="UP000178684"/>
    </source>
</evidence>
<dbReference type="EMBL" id="MFIE01000017">
    <property type="protein sequence ID" value="OGF82545.1"/>
    <property type="molecule type" value="Genomic_DNA"/>
</dbReference>
<proteinExistence type="predicted"/>
<gene>
    <name evidence="1" type="ORF">A3B18_01070</name>
</gene>
<dbReference type="Pfam" id="PF13384">
    <property type="entry name" value="HTH_23"/>
    <property type="match status" value="1"/>
</dbReference>
<dbReference type="SUPFAM" id="SSF46689">
    <property type="entry name" value="Homeodomain-like"/>
    <property type="match status" value="1"/>
</dbReference>
<sequence>MARILDREKALLLRKRGESYSQIKKQLGISKSTLSYWLRDYPLSKERVSELRDWNEHRIENFRATLKKKRENRLRETYVEQQKSIFPLTQRELFLSGLFLYWGEGTKTAEARLAIANTDPSMIKFFIFWLKRIFGVPKKKLKVYLHLYKDMNINKEIKYWSATTNIPILQFRRPYIKETKFSGINYKRGFGHGTCNIIIGDARLSEKVLMGIKALSNHYLGV</sequence>
<accession>A0A1F5X3N7</accession>
<dbReference type="Gene3D" id="1.10.10.60">
    <property type="entry name" value="Homeodomain-like"/>
    <property type="match status" value="1"/>
</dbReference>
<evidence type="ECO:0000313" key="1">
    <source>
        <dbReference type="EMBL" id="OGF82545.1"/>
    </source>
</evidence>
<comment type="caution">
    <text evidence="1">The sequence shown here is derived from an EMBL/GenBank/DDBJ whole genome shotgun (WGS) entry which is preliminary data.</text>
</comment>